<dbReference type="EMBL" id="FUHU01000028">
    <property type="protein sequence ID" value="SJM60531.1"/>
    <property type="molecule type" value="Genomic_DNA"/>
</dbReference>
<dbReference type="InterPro" id="IPR006668">
    <property type="entry name" value="Mg_transptr_MgtE_intracell_dom"/>
</dbReference>
<proteinExistence type="predicted"/>
<keyword evidence="1" id="KW-0129">CBS domain</keyword>
<feature type="domain" description="CBS" evidence="2">
    <location>
        <begin position="346"/>
        <end position="404"/>
    </location>
</feature>
<evidence type="ECO:0000313" key="4">
    <source>
        <dbReference type="Proteomes" id="UP000195787"/>
    </source>
</evidence>
<dbReference type="SUPFAM" id="SSF54631">
    <property type="entry name" value="CBS-domain pair"/>
    <property type="match status" value="1"/>
</dbReference>
<dbReference type="PROSITE" id="PS51371">
    <property type="entry name" value="CBS"/>
    <property type="match status" value="1"/>
</dbReference>
<gene>
    <name evidence="3" type="ORF">CZ674_07270</name>
</gene>
<dbReference type="SMART" id="SM00116">
    <property type="entry name" value="CBS"/>
    <property type="match status" value="1"/>
</dbReference>
<dbReference type="InterPro" id="IPR046342">
    <property type="entry name" value="CBS_dom_sf"/>
</dbReference>
<organism evidence="3 4">
    <name type="scientific">Agrococcus casei LMG 22410</name>
    <dbReference type="NCBI Taxonomy" id="1255656"/>
    <lineage>
        <taxon>Bacteria</taxon>
        <taxon>Bacillati</taxon>
        <taxon>Actinomycetota</taxon>
        <taxon>Actinomycetes</taxon>
        <taxon>Micrococcales</taxon>
        <taxon>Microbacteriaceae</taxon>
        <taxon>Agrococcus</taxon>
    </lineage>
</organism>
<dbReference type="Pfam" id="PF03448">
    <property type="entry name" value="MgtE_N"/>
    <property type="match status" value="1"/>
</dbReference>
<dbReference type="Pfam" id="PF00571">
    <property type="entry name" value="CBS"/>
    <property type="match status" value="2"/>
</dbReference>
<dbReference type="InterPro" id="IPR006669">
    <property type="entry name" value="MgtE_transporter"/>
</dbReference>
<sequence>MSVAKAFVARLAGVPVFNPDGDKAGRVRDVVIVNRASATPRVIGMVVELGGKRRAFMSIGRVLSIGGGQVISTGRFSPKQFKQRGGEQLVLSEVLGRSVTLLDGSKATIEDLSIEHLANGEWQVDEVFLRRPRVGPFSKGKTLLVGWAETQRDAEAENDSGHLLATFEDMPAADVANELLDLPTTRRLEVVDDFTDGRLADVLEEMKLDSQVDILDSLDDDRAAEVLDHMQPDDAADLIAQLSDERMETLLGLMEHDEAEDVRMLLSFAHDSAGGLMTSDPIILASDATVAEALAMVRNHEVAPALAAAVCVTLPPYETPTGKFLGTVHFQRLLRYPPGERLGTLLDDNLDPVHASTSDAEVTRLMATYNLVQLPVVDDAGHLLGVVTIDDVLDHILPDDWRDQDDRQEVNDG</sequence>
<dbReference type="SUPFAM" id="SSF158791">
    <property type="entry name" value="MgtE N-terminal domain-like"/>
    <property type="match status" value="1"/>
</dbReference>
<keyword evidence="4" id="KW-1185">Reference proteome</keyword>
<dbReference type="OrthoDB" id="9764830at2"/>
<dbReference type="PANTHER" id="PTHR43773:SF1">
    <property type="entry name" value="MAGNESIUM TRANSPORTER MGTE"/>
    <property type="match status" value="1"/>
</dbReference>
<protein>
    <submittedName>
        <fullName evidence="3">Mg/Co/Ni transporter MgtE / CBS domain</fullName>
    </submittedName>
</protein>
<accession>A0A1R4FXF2</accession>
<dbReference type="InterPro" id="IPR058838">
    <property type="entry name" value="SH3_actinomycetes"/>
</dbReference>
<dbReference type="GO" id="GO:0015095">
    <property type="term" value="F:magnesium ion transmembrane transporter activity"/>
    <property type="evidence" value="ECO:0007669"/>
    <property type="project" value="InterPro"/>
</dbReference>
<dbReference type="Gene3D" id="1.25.60.10">
    <property type="entry name" value="MgtE N-terminal domain-like"/>
    <property type="match status" value="1"/>
</dbReference>
<dbReference type="CDD" id="cd04606">
    <property type="entry name" value="CBS_pair_Mg_transporter"/>
    <property type="match status" value="1"/>
</dbReference>
<dbReference type="InterPro" id="IPR038076">
    <property type="entry name" value="MgtE_N_sf"/>
</dbReference>
<dbReference type="PANTHER" id="PTHR43773">
    <property type="entry name" value="MAGNESIUM TRANSPORTER MGTE"/>
    <property type="match status" value="1"/>
</dbReference>
<dbReference type="GeneID" id="303173017"/>
<dbReference type="SUPFAM" id="SSF50346">
    <property type="entry name" value="PRC-barrel domain"/>
    <property type="match status" value="1"/>
</dbReference>
<reference evidence="3 4" key="1">
    <citation type="submission" date="2017-02" db="EMBL/GenBank/DDBJ databases">
        <authorList>
            <person name="Peterson S.W."/>
        </authorList>
    </citation>
    <scope>NUCLEOTIDE SEQUENCE [LARGE SCALE GENOMIC DNA]</scope>
    <source>
        <strain evidence="3 4">LMG 22410</strain>
    </source>
</reference>
<dbReference type="SMART" id="SM00924">
    <property type="entry name" value="MgtE_N"/>
    <property type="match status" value="1"/>
</dbReference>
<name>A0A1R4FXF2_9MICO</name>
<dbReference type="AlphaFoldDB" id="A0A1R4FXF2"/>
<dbReference type="Pfam" id="PF26205">
    <property type="entry name" value="SH3_actinomycetes"/>
    <property type="match status" value="1"/>
</dbReference>
<dbReference type="GO" id="GO:0016020">
    <property type="term" value="C:membrane"/>
    <property type="evidence" value="ECO:0007669"/>
    <property type="project" value="InterPro"/>
</dbReference>
<evidence type="ECO:0000256" key="1">
    <source>
        <dbReference type="PROSITE-ProRule" id="PRU00703"/>
    </source>
</evidence>
<dbReference type="InterPro" id="IPR011033">
    <property type="entry name" value="PRC_barrel-like_sf"/>
</dbReference>
<evidence type="ECO:0000259" key="2">
    <source>
        <dbReference type="PROSITE" id="PS51371"/>
    </source>
</evidence>
<dbReference type="RefSeq" id="WP_086991900.1">
    <property type="nucleotide sequence ID" value="NZ_FUHU01000028.1"/>
</dbReference>
<dbReference type="InterPro" id="IPR000644">
    <property type="entry name" value="CBS_dom"/>
</dbReference>
<dbReference type="Gene3D" id="3.10.580.10">
    <property type="entry name" value="CBS-domain"/>
    <property type="match status" value="1"/>
</dbReference>
<dbReference type="Proteomes" id="UP000195787">
    <property type="component" value="Unassembled WGS sequence"/>
</dbReference>
<evidence type="ECO:0000313" key="3">
    <source>
        <dbReference type="EMBL" id="SJM60531.1"/>
    </source>
</evidence>